<protein>
    <submittedName>
        <fullName evidence="1">Uncharacterized protein</fullName>
    </submittedName>
</protein>
<reference evidence="1 2" key="1">
    <citation type="submission" date="2021-06" db="EMBL/GenBank/DDBJ databases">
        <title>Caerostris extrusa draft genome.</title>
        <authorList>
            <person name="Kono N."/>
            <person name="Arakawa K."/>
        </authorList>
    </citation>
    <scope>NUCLEOTIDE SEQUENCE [LARGE SCALE GENOMIC DNA]</scope>
</reference>
<evidence type="ECO:0000313" key="2">
    <source>
        <dbReference type="Proteomes" id="UP001054945"/>
    </source>
</evidence>
<name>A0AAV4M9H2_CAEEX</name>
<dbReference type="AlphaFoldDB" id="A0AAV4M9H2"/>
<evidence type="ECO:0000313" key="1">
    <source>
        <dbReference type="EMBL" id="GIX69073.1"/>
    </source>
</evidence>
<dbReference type="Proteomes" id="UP001054945">
    <property type="component" value="Unassembled WGS sequence"/>
</dbReference>
<proteinExistence type="predicted"/>
<gene>
    <name evidence="1" type="ORF">CEXT_494981</name>
</gene>
<keyword evidence="2" id="KW-1185">Reference proteome</keyword>
<comment type="caution">
    <text evidence="1">The sequence shown here is derived from an EMBL/GenBank/DDBJ whole genome shotgun (WGS) entry which is preliminary data.</text>
</comment>
<accession>A0AAV4M9H2</accession>
<organism evidence="1 2">
    <name type="scientific">Caerostris extrusa</name>
    <name type="common">Bark spider</name>
    <name type="synonym">Caerostris bankana</name>
    <dbReference type="NCBI Taxonomy" id="172846"/>
    <lineage>
        <taxon>Eukaryota</taxon>
        <taxon>Metazoa</taxon>
        <taxon>Ecdysozoa</taxon>
        <taxon>Arthropoda</taxon>
        <taxon>Chelicerata</taxon>
        <taxon>Arachnida</taxon>
        <taxon>Araneae</taxon>
        <taxon>Araneomorphae</taxon>
        <taxon>Entelegynae</taxon>
        <taxon>Araneoidea</taxon>
        <taxon>Araneidae</taxon>
        <taxon>Caerostris</taxon>
    </lineage>
</organism>
<sequence>MDRENKKFLIGPLPNHNDSCARGLWQAMMVVVMYGGRYVFWQVGTQCWCWRVLLGHSLLRRRTVGGDKSLRYSKLFCSLQKYISLDKVTVSVFQNCR</sequence>
<dbReference type="EMBL" id="BPLR01002016">
    <property type="protein sequence ID" value="GIX69073.1"/>
    <property type="molecule type" value="Genomic_DNA"/>
</dbReference>